<accession>A0ABU2F741</accession>
<name>A0ABU2F741_9EURY</name>
<protein>
    <submittedName>
        <fullName evidence="1">DUF5788 family protein</fullName>
    </submittedName>
</protein>
<dbReference type="EMBL" id="JAMQON010000001">
    <property type="protein sequence ID" value="MDS0258087.1"/>
    <property type="molecule type" value="Genomic_DNA"/>
</dbReference>
<keyword evidence="2" id="KW-1185">Reference proteome</keyword>
<evidence type="ECO:0000313" key="2">
    <source>
        <dbReference type="Proteomes" id="UP001259659"/>
    </source>
</evidence>
<evidence type="ECO:0000313" key="1">
    <source>
        <dbReference type="EMBL" id="MDS0258087.1"/>
    </source>
</evidence>
<dbReference type="Proteomes" id="UP001259659">
    <property type="component" value="Unassembled WGS sequence"/>
</dbReference>
<comment type="caution">
    <text evidence="1">The sequence shown here is derived from an EMBL/GenBank/DDBJ whole genome shotgun (WGS) entry which is preliminary data.</text>
</comment>
<gene>
    <name evidence="1" type="ORF">NDI56_01540</name>
</gene>
<sequence>MQEFERKQLLERIEREGSTVGAEIPDGISVQGERIDLQSFVFEIKRRETVPRGERERVTQAKKNLRRERLQRKQRLEEADISRDRGEELVETIIGIDRALNALEQLGPANLEDEAKAQETADKKRWMSFLRKALGHEDADSGTGRASRGR</sequence>
<proteinExistence type="predicted"/>
<dbReference type="Pfam" id="PF19101">
    <property type="entry name" value="DUF5788"/>
    <property type="match status" value="1"/>
</dbReference>
<dbReference type="RefSeq" id="WP_310917647.1">
    <property type="nucleotide sequence ID" value="NZ_JAMQON010000001.1"/>
</dbReference>
<dbReference type="InterPro" id="IPR043900">
    <property type="entry name" value="DUF5788"/>
</dbReference>
<organism evidence="1 2">
    <name type="scientific">Haloarcula saliterrae</name>
    <dbReference type="NCBI Taxonomy" id="2950534"/>
    <lineage>
        <taxon>Archaea</taxon>
        <taxon>Methanobacteriati</taxon>
        <taxon>Methanobacteriota</taxon>
        <taxon>Stenosarchaea group</taxon>
        <taxon>Halobacteria</taxon>
        <taxon>Halobacteriales</taxon>
        <taxon>Haloarculaceae</taxon>
        <taxon>Haloarcula</taxon>
    </lineage>
</organism>
<reference evidence="1 2" key="1">
    <citation type="submission" date="2022-06" db="EMBL/GenBank/DDBJ databases">
        <title>Haloarcula sp. a new haloarchaeum isolate from saline soil.</title>
        <authorList>
            <person name="Strakova D."/>
            <person name="Galisteo C."/>
            <person name="Sanchez-Porro C."/>
            <person name="Ventosa A."/>
        </authorList>
    </citation>
    <scope>NUCLEOTIDE SEQUENCE [LARGE SCALE GENOMIC DNA]</scope>
    <source>
        <strain evidence="1 2">S1CR25-12</strain>
    </source>
</reference>